<accession>A0A6J6DSB6</accession>
<dbReference type="AlphaFoldDB" id="A0A6J6DSB6"/>
<evidence type="ECO:0000313" key="2">
    <source>
        <dbReference type="EMBL" id="CAB4565053.1"/>
    </source>
</evidence>
<dbReference type="EMBL" id="CAEZTM010000010">
    <property type="protein sequence ID" value="CAB4565053.1"/>
    <property type="molecule type" value="Genomic_DNA"/>
</dbReference>
<organism evidence="2">
    <name type="scientific">freshwater metagenome</name>
    <dbReference type="NCBI Taxonomy" id="449393"/>
    <lineage>
        <taxon>unclassified sequences</taxon>
        <taxon>metagenomes</taxon>
        <taxon>ecological metagenomes</taxon>
    </lineage>
</organism>
<reference evidence="2" key="1">
    <citation type="submission" date="2020-05" db="EMBL/GenBank/DDBJ databases">
        <authorList>
            <person name="Chiriac C."/>
            <person name="Salcher M."/>
            <person name="Ghai R."/>
            <person name="Kavagutti S V."/>
        </authorList>
    </citation>
    <scope>NUCLEOTIDE SEQUENCE</scope>
</reference>
<evidence type="ECO:0000259" key="1">
    <source>
        <dbReference type="Pfam" id="PF24254"/>
    </source>
</evidence>
<sequence length="77" mass="8508">MSYAATETTDNALEIVAPLGAGDVCDSCGAQAYVRVTLHAGDLLFCGHHASKYRESMGDKIVKWHDETDRLRDDRPR</sequence>
<name>A0A6J6DSB6_9ZZZZ</name>
<dbReference type="Pfam" id="PF24254">
    <property type="entry name" value="DUF7455"/>
    <property type="match status" value="1"/>
</dbReference>
<gene>
    <name evidence="2" type="ORF">UFOPK1684_00368</name>
</gene>
<proteinExistence type="predicted"/>
<feature type="domain" description="DUF7455" evidence="1">
    <location>
        <begin position="21"/>
        <end position="71"/>
    </location>
</feature>
<dbReference type="InterPro" id="IPR055878">
    <property type="entry name" value="DUF7455"/>
</dbReference>
<protein>
    <submittedName>
        <fullName evidence="2">Unannotated protein</fullName>
    </submittedName>
</protein>